<evidence type="ECO:0000313" key="7">
    <source>
        <dbReference type="EMBL" id="GAB1303135.1"/>
    </source>
</evidence>
<comment type="caution">
    <text evidence="7">The sequence shown here is derived from an EMBL/GenBank/DDBJ whole genome shotgun (WGS) entry which is preliminary data.</text>
</comment>
<dbReference type="PANTHER" id="PTHR13987:SF3">
    <property type="entry name" value="PROTEIN BEX4"/>
    <property type="match status" value="1"/>
</dbReference>
<dbReference type="InterPro" id="IPR021156">
    <property type="entry name" value="TF_A-like/BEX"/>
</dbReference>
<gene>
    <name evidence="7" type="ORF">APTSU1_001837600</name>
</gene>
<accession>A0ABQ0FV73</accession>
<feature type="region of interest" description="Disordered" evidence="6">
    <location>
        <begin position="1"/>
        <end position="28"/>
    </location>
</feature>
<evidence type="ECO:0000256" key="1">
    <source>
        <dbReference type="ARBA" id="ARBA00004496"/>
    </source>
</evidence>
<dbReference type="PANTHER" id="PTHR13987">
    <property type="entry name" value="PROTEIN BEX4"/>
    <property type="match status" value="1"/>
</dbReference>
<evidence type="ECO:0000256" key="3">
    <source>
        <dbReference type="ARBA" id="ARBA00022490"/>
    </source>
</evidence>
<dbReference type="Pfam" id="PF04538">
    <property type="entry name" value="BEX"/>
    <property type="match status" value="1"/>
</dbReference>
<dbReference type="InterPro" id="IPR007623">
    <property type="entry name" value="BEX"/>
</dbReference>
<keyword evidence="3" id="KW-0963">Cytoplasm</keyword>
<keyword evidence="5" id="KW-0832">Ubl conjugation</keyword>
<dbReference type="PIRSF" id="PIRSF008633">
    <property type="entry name" value="BEX"/>
    <property type="match status" value="1"/>
</dbReference>
<evidence type="ECO:0000256" key="2">
    <source>
        <dbReference type="ARBA" id="ARBA00010976"/>
    </source>
</evidence>
<comment type="similarity">
    <text evidence="2">Belongs to the BEX family.</text>
</comment>
<dbReference type="EMBL" id="BAAFST010000020">
    <property type="protein sequence ID" value="GAB1303135.1"/>
    <property type="molecule type" value="Genomic_DNA"/>
</dbReference>
<proteinExistence type="inferred from homology"/>
<evidence type="ECO:0000256" key="5">
    <source>
        <dbReference type="ARBA" id="ARBA00022843"/>
    </source>
</evidence>
<dbReference type="Proteomes" id="UP001623349">
    <property type="component" value="Unassembled WGS sequence"/>
</dbReference>
<reference evidence="7 8" key="1">
    <citation type="submission" date="2024-08" db="EMBL/GenBank/DDBJ databases">
        <title>The draft genome of Apodemus speciosus.</title>
        <authorList>
            <person name="Nabeshima K."/>
            <person name="Suzuki S."/>
            <person name="Onuma M."/>
        </authorList>
    </citation>
    <scope>NUCLEOTIDE SEQUENCE [LARGE SCALE GENOMIC DNA]</scope>
    <source>
        <strain evidence="7">IB14-021</strain>
    </source>
</reference>
<name>A0ABQ0FV73_APOSI</name>
<comment type="subcellular location">
    <subcellularLocation>
        <location evidence="1">Cytoplasm</location>
    </subcellularLocation>
</comment>
<evidence type="ECO:0000256" key="6">
    <source>
        <dbReference type="SAM" id="MobiDB-lite"/>
    </source>
</evidence>
<keyword evidence="8" id="KW-1185">Reference proteome</keyword>
<protein>
    <submittedName>
        <fullName evidence="7">Protein BEX4</fullName>
    </submittedName>
</protein>
<sequence>MSEEQKLRGAPGGDHRWKEEKARIGPGVMASKFKQVILDLTAEKDKKDKKGGKASKQSEEESHHLEEAESKKSGGNVRRKVRRLVPSFLWAIPNRHVDHSEGGKDVGRFVVQGTEVKRKSKEQLIRPYRRFRTPEPDNHYDFCLIP</sequence>
<feature type="compositionally biased region" description="Basic and acidic residues" evidence="6">
    <location>
        <begin position="56"/>
        <end position="72"/>
    </location>
</feature>
<keyword evidence="4" id="KW-0862">Zinc</keyword>
<evidence type="ECO:0000256" key="4">
    <source>
        <dbReference type="ARBA" id="ARBA00022833"/>
    </source>
</evidence>
<evidence type="ECO:0000313" key="8">
    <source>
        <dbReference type="Proteomes" id="UP001623349"/>
    </source>
</evidence>
<feature type="compositionally biased region" description="Basic and acidic residues" evidence="6">
    <location>
        <begin position="1"/>
        <end position="23"/>
    </location>
</feature>
<organism evidence="7 8">
    <name type="scientific">Apodemus speciosus</name>
    <name type="common">Large Japanese field mouse</name>
    <dbReference type="NCBI Taxonomy" id="105296"/>
    <lineage>
        <taxon>Eukaryota</taxon>
        <taxon>Metazoa</taxon>
        <taxon>Chordata</taxon>
        <taxon>Craniata</taxon>
        <taxon>Vertebrata</taxon>
        <taxon>Euteleostomi</taxon>
        <taxon>Mammalia</taxon>
        <taxon>Eutheria</taxon>
        <taxon>Euarchontoglires</taxon>
        <taxon>Glires</taxon>
        <taxon>Rodentia</taxon>
        <taxon>Myomorpha</taxon>
        <taxon>Muroidea</taxon>
        <taxon>Muridae</taxon>
        <taxon>Murinae</taxon>
        <taxon>Apodemus</taxon>
    </lineage>
</organism>
<feature type="region of interest" description="Disordered" evidence="6">
    <location>
        <begin position="41"/>
        <end position="78"/>
    </location>
</feature>